<evidence type="ECO:0000313" key="2">
    <source>
        <dbReference type="Proteomes" id="UP001161247"/>
    </source>
</evidence>
<sequence length="337" mass="36790">MAQATRAAQLEATVEQLERLLVMDVVEPPSVYAMVADLAQRVEKIERWVEAIAAQSVEGLRGELNVVQRGHDERASRLEFEENSSAIGALQMDVALLKWAVSRAMDLGQEVKVPEQDKFTVMGTTCYGLNATDLGGGCPSVSEEIAMGALRASALGAGTVGCEIPWGCLQGCSRVVGFATNCRVSRQVVPRKASRCPGMPVAGCLDREKQACGREKLAGERVLVQRSGKVVWHELVLFAGERLAGTRWAGIPRGYMVDCSRVADFVQRVRGSIGQLVPRKASRCRGMPVAGCLDREKQACGREKLAGERVLVQRSGKVVWHELVLFVWKRDRSEQAV</sequence>
<dbReference type="EMBL" id="OX459125">
    <property type="protein sequence ID" value="CAI9114753.1"/>
    <property type="molecule type" value="Genomic_DNA"/>
</dbReference>
<proteinExistence type="predicted"/>
<keyword evidence="2" id="KW-1185">Reference proteome</keyword>
<gene>
    <name evidence="1" type="ORF">OLC1_LOCUS21410</name>
</gene>
<evidence type="ECO:0000313" key="1">
    <source>
        <dbReference type="EMBL" id="CAI9114753.1"/>
    </source>
</evidence>
<reference evidence="1" key="1">
    <citation type="submission" date="2023-03" db="EMBL/GenBank/DDBJ databases">
        <authorList>
            <person name="Julca I."/>
        </authorList>
    </citation>
    <scope>NUCLEOTIDE SEQUENCE</scope>
</reference>
<name>A0AAV1E6P9_OLDCO</name>
<accession>A0AAV1E6P9</accession>
<organism evidence="1 2">
    <name type="scientific">Oldenlandia corymbosa var. corymbosa</name>
    <dbReference type="NCBI Taxonomy" id="529605"/>
    <lineage>
        <taxon>Eukaryota</taxon>
        <taxon>Viridiplantae</taxon>
        <taxon>Streptophyta</taxon>
        <taxon>Embryophyta</taxon>
        <taxon>Tracheophyta</taxon>
        <taxon>Spermatophyta</taxon>
        <taxon>Magnoliopsida</taxon>
        <taxon>eudicotyledons</taxon>
        <taxon>Gunneridae</taxon>
        <taxon>Pentapetalae</taxon>
        <taxon>asterids</taxon>
        <taxon>lamiids</taxon>
        <taxon>Gentianales</taxon>
        <taxon>Rubiaceae</taxon>
        <taxon>Rubioideae</taxon>
        <taxon>Spermacoceae</taxon>
        <taxon>Hedyotis-Oldenlandia complex</taxon>
        <taxon>Oldenlandia</taxon>
    </lineage>
</organism>
<dbReference type="Proteomes" id="UP001161247">
    <property type="component" value="Chromosome 8"/>
</dbReference>
<dbReference type="AlphaFoldDB" id="A0AAV1E6P9"/>
<protein>
    <submittedName>
        <fullName evidence="1">OLC1v1015546C1</fullName>
    </submittedName>
</protein>